<dbReference type="OrthoDB" id="200338at2157"/>
<keyword evidence="1" id="KW-0472">Membrane</keyword>
<dbReference type="EMBL" id="AOHX01000039">
    <property type="protein sequence ID" value="ELY44426.1"/>
    <property type="molecule type" value="Genomic_DNA"/>
</dbReference>
<gene>
    <name evidence="2" type="ORF">C495_11004</name>
</gene>
<comment type="caution">
    <text evidence="2">The sequence shown here is derived from an EMBL/GenBank/DDBJ whole genome shotgun (WGS) entry which is preliminary data.</text>
</comment>
<proteinExistence type="predicted"/>
<dbReference type="eggNOG" id="arCOG03392">
    <property type="taxonomic scope" value="Archaea"/>
</dbReference>
<protein>
    <submittedName>
        <fullName evidence="2">Membrane-bound metal-dependent hydrolase</fullName>
    </submittedName>
</protein>
<dbReference type="PATRIC" id="fig|1230460.4.peg.2235"/>
<dbReference type="Pfam" id="PF04307">
    <property type="entry name" value="YdjM"/>
    <property type="match status" value="1"/>
</dbReference>
<feature type="transmembrane region" description="Helical" evidence="1">
    <location>
        <begin position="60"/>
        <end position="78"/>
    </location>
</feature>
<feature type="transmembrane region" description="Helical" evidence="1">
    <location>
        <begin position="146"/>
        <end position="162"/>
    </location>
</feature>
<evidence type="ECO:0000313" key="3">
    <source>
        <dbReference type="Proteomes" id="UP000011661"/>
    </source>
</evidence>
<evidence type="ECO:0000256" key="1">
    <source>
        <dbReference type="SAM" id="Phobius"/>
    </source>
</evidence>
<keyword evidence="3" id="KW-1185">Reference proteome</keyword>
<sequence length="177" mass="19026">MQPVVHLVVGYCCYAAYTRFDRGEPPSIAPAGVAIVGAAVPDLLDKPLSSASVVPVGRTIGHSLLFAVPLVLLLWLLARRFDRSHLGVAFAIGYGSHLATDVPWHVISGDYHELGFLLWPVTPMPAYTGVKPLGTIPGVGLEATTLWLEAVIVVVGIVVWWLDGRPGLGMLWQAIDR</sequence>
<organism evidence="2 3">
    <name type="scientific">Natronorubrum sulfidifaciens JCM 14089</name>
    <dbReference type="NCBI Taxonomy" id="1230460"/>
    <lineage>
        <taxon>Archaea</taxon>
        <taxon>Methanobacteriati</taxon>
        <taxon>Methanobacteriota</taxon>
        <taxon>Stenosarchaea group</taxon>
        <taxon>Halobacteria</taxon>
        <taxon>Halobacteriales</taxon>
        <taxon>Natrialbaceae</taxon>
        <taxon>Natronorubrum</taxon>
    </lineage>
</organism>
<name>L9W554_9EURY</name>
<accession>L9W554</accession>
<dbReference type="AlphaFoldDB" id="L9W554"/>
<reference evidence="2 3" key="1">
    <citation type="journal article" date="2014" name="PLoS Genet.">
        <title>Phylogenetically driven sequencing of extremely halophilic archaea reveals strategies for static and dynamic osmo-response.</title>
        <authorList>
            <person name="Becker E.A."/>
            <person name="Seitzer P.M."/>
            <person name="Tritt A."/>
            <person name="Larsen D."/>
            <person name="Krusor M."/>
            <person name="Yao A.I."/>
            <person name="Wu D."/>
            <person name="Madern D."/>
            <person name="Eisen J.A."/>
            <person name="Darling A.E."/>
            <person name="Facciotti M.T."/>
        </authorList>
    </citation>
    <scope>NUCLEOTIDE SEQUENCE [LARGE SCALE GENOMIC DNA]</scope>
    <source>
        <strain evidence="2 3">JCM 14089</strain>
    </source>
</reference>
<keyword evidence="1" id="KW-0812">Transmembrane</keyword>
<dbReference type="Proteomes" id="UP000011661">
    <property type="component" value="Unassembled WGS sequence"/>
</dbReference>
<dbReference type="GO" id="GO:0016787">
    <property type="term" value="F:hydrolase activity"/>
    <property type="evidence" value="ECO:0007669"/>
    <property type="project" value="UniProtKB-KW"/>
</dbReference>
<evidence type="ECO:0000313" key="2">
    <source>
        <dbReference type="EMBL" id="ELY44426.1"/>
    </source>
</evidence>
<dbReference type="RefSeq" id="WP_008162837.1">
    <property type="nucleotide sequence ID" value="NZ_AOHX01000039.1"/>
</dbReference>
<keyword evidence="2" id="KW-0378">Hydrolase</keyword>
<dbReference type="InterPro" id="IPR007404">
    <property type="entry name" value="YdjM-like"/>
</dbReference>
<keyword evidence="1" id="KW-1133">Transmembrane helix</keyword>